<protein>
    <recommendedName>
        <fullName evidence="6">3-hydroxyisobutyrate dehydrogenase</fullName>
        <shortName evidence="6">HIBADH</shortName>
        <ecNumber evidence="6">1.1.1.31</ecNumber>
    </recommendedName>
</protein>
<dbReference type="Pfam" id="PF03446">
    <property type="entry name" value="NAD_binding_2"/>
    <property type="match status" value="1"/>
</dbReference>
<keyword evidence="3 6" id="KW-0560">Oxidoreductase</keyword>
<organism evidence="9 10">
    <name type="scientific">Legionella shakespearei DSM 23087</name>
    <dbReference type="NCBI Taxonomy" id="1122169"/>
    <lineage>
        <taxon>Bacteria</taxon>
        <taxon>Pseudomonadati</taxon>
        <taxon>Pseudomonadota</taxon>
        <taxon>Gammaproteobacteria</taxon>
        <taxon>Legionellales</taxon>
        <taxon>Legionellaceae</taxon>
        <taxon>Legionella</taxon>
    </lineage>
</organism>
<dbReference type="EC" id="1.1.1.31" evidence="6"/>
<dbReference type="STRING" id="1122169.Lsha_1166"/>
<evidence type="ECO:0000313" key="9">
    <source>
        <dbReference type="EMBL" id="KTD62466.1"/>
    </source>
</evidence>
<dbReference type="Proteomes" id="UP000054600">
    <property type="component" value="Unassembled WGS sequence"/>
</dbReference>
<evidence type="ECO:0000256" key="6">
    <source>
        <dbReference type="RuleBase" id="RU910714"/>
    </source>
</evidence>
<dbReference type="InterPro" id="IPR029154">
    <property type="entry name" value="HIBADH-like_NADP-bd"/>
</dbReference>
<comment type="caution">
    <text evidence="9">The sequence shown here is derived from an EMBL/GenBank/DDBJ whole genome shotgun (WGS) entry which is preliminary data.</text>
</comment>
<dbReference type="FunFam" id="1.10.1040.10:FF:000006">
    <property type="entry name" value="3-hydroxyisobutyrate dehydrogenase"/>
    <property type="match status" value="1"/>
</dbReference>
<feature type="domain" description="3-hydroxyisobutyrate dehydrogenase-like NAD-binding" evidence="8">
    <location>
        <begin position="165"/>
        <end position="292"/>
    </location>
</feature>
<dbReference type="RefSeq" id="WP_018577922.1">
    <property type="nucleotide sequence ID" value="NZ_KB892415.1"/>
</dbReference>
<dbReference type="SUPFAM" id="SSF51735">
    <property type="entry name" value="NAD(P)-binding Rossmann-fold domains"/>
    <property type="match status" value="1"/>
</dbReference>
<evidence type="ECO:0000256" key="2">
    <source>
        <dbReference type="ARBA" id="ARBA00022456"/>
    </source>
</evidence>
<dbReference type="PANTHER" id="PTHR22981">
    <property type="entry name" value="3-HYDROXYISOBUTYRATE DEHYDROGENASE-RELATED"/>
    <property type="match status" value="1"/>
</dbReference>
<evidence type="ECO:0000256" key="5">
    <source>
        <dbReference type="PIRSR" id="PIRSR000103-1"/>
    </source>
</evidence>
<dbReference type="InterPro" id="IPR002204">
    <property type="entry name" value="3-OH-isobutyrate_DH-rel_CS"/>
</dbReference>
<dbReference type="InterPro" id="IPR015815">
    <property type="entry name" value="HIBADH-related"/>
</dbReference>
<dbReference type="PROSITE" id="PS00895">
    <property type="entry name" value="3_HYDROXYISOBUT_DH"/>
    <property type="match status" value="1"/>
</dbReference>
<dbReference type="PATRIC" id="fig|1122169.6.peg.1344"/>
<dbReference type="GO" id="GO:0051287">
    <property type="term" value="F:NAD binding"/>
    <property type="evidence" value="ECO:0007669"/>
    <property type="project" value="InterPro"/>
</dbReference>
<dbReference type="GO" id="GO:0008442">
    <property type="term" value="F:3-hydroxyisobutyrate dehydrogenase activity"/>
    <property type="evidence" value="ECO:0007669"/>
    <property type="project" value="UniProtKB-EC"/>
</dbReference>
<sequence>MAKIGFVGLGHMGLPMAINLVKAGHQVTGFDLQRSALDRFAEQGGLVATNLQEAGKGQEIIITMLQTGQQVLHVCLGVDGLLSRAIPGALFIDCSTIDVKTSREIHQLAKESELLSIDAPVSGGVAGAAAGTLTFMVGGNGEAFIAARPILAAMGQKIIHTGDAGSGQAAKICNNMILGISMVAISEAFTLAEQLGLSAKKLFEVVSNASGQCWAMTKYVPVPDILENVPANNDYKPGFAAAMMLKDLLLSQNTAQSVHVDTPLGAKTTELYQHFIDQGLGESDFSAIIKLIAKTDGV</sequence>
<dbReference type="InterPro" id="IPR036291">
    <property type="entry name" value="NAD(P)-bd_dom_sf"/>
</dbReference>
<gene>
    <name evidence="9" type="ORF">Lsha_1166</name>
</gene>
<accession>A0A0W0Z028</accession>
<dbReference type="Pfam" id="PF14833">
    <property type="entry name" value="NAD_binding_11"/>
    <property type="match status" value="1"/>
</dbReference>
<dbReference type="eggNOG" id="COG2084">
    <property type="taxonomic scope" value="Bacteria"/>
</dbReference>
<dbReference type="InterPro" id="IPR008927">
    <property type="entry name" value="6-PGluconate_DH-like_C_sf"/>
</dbReference>
<feature type="active site" evidence="5">
    <location>
        <position position="171"/>
    </location>
</feature>
<evidence type="ECO:0000256" key="4">
    <source>
        <dbReference type="ARBA" id="ARBA00023027"/>
    </source>
</evidence>
<dbReference type="InterPro" id="IPR006115">
    <property type="entry name" value="6PGDH_NADP-bd"/>
</dbReference>
<reference evidence="9 10" key="1">
    <citation type="submission" date="2015-11" db="EMBL/GenBank/DDBJ databases">
        <title>Genomic analysis of 38 Legionella species identifies large and diverse effector repertoires.</title>
        <authorList>
            <person name="Burstein D."/>
            <person name="Amaro F."/>
            <person name="Zusman T."/>
            <person name="Lifshitz Z."/>
            <person name="Cohen O."/>
            <person name="Gilbert J.A."/>
            <person name="Pupko T."/>
            <person name="Shuman H.A."/>
            <person name="Segal G."/>
        </authorList>
    </citation>
    <scope>NUCLEOTIDE SEQUENCE [LARGE SCALE GENOMIC DNA]</scope>
    <source>
        <strain evidence="9 10">ATCC 49655</strain>
    </source>
</reference>
<evidence type="ECO:0000313" key="10">
    <source>
        <dbReference type="Proteomes" id="UP000054600"/>
    </source>
</evidence>
<dbReference type="Gene3D" id="1.10.1040.10">
    <property type="entry name" value="N-(1-d-carboxylethyl)-l-norvaline Dehydrogenase, domain 2"/>
    <property type="match status" value="1"/>
</dbReference>
<dbReference type="SUPFAM" id="SSF48179">
    <property type="entry name" value="6-phosphogluconate dehydrogenase C-terminal domain-like"/>
    <property type="match status" value="1"/>
</dbReference>
<comment type="catalytic activity">
    <reaction evidence="6">
        <text>3-hydroxy-2-methylpropanoate + NAD(+) = 2-methyl-3-oxopropanoate + NADH + H(+)</text>
        <dbReference type="Rhea" id="RHEA:17681"/>
        <dbReference type="ChEBI" id="CHEBI:11805"/>
        <dbReference type="ChEBI" id="CHEBI:15378"/>
        <dbReference type="ChEBI" id="CHEBI:57540"/>
        <dbReference type="ChEBI" id="CHEBI:57700"/>
        <dbReference type="ChEBI" id="CHEBI:57945"/>
        <dbReference type="EC" id="1.1.1.31"/>
    </reaction>
</comment>
<dbReference type="InterPro" id="IPR011548">
    <property type="entry name" value="HIBADH"/>
</dbReference>
<name>A0A0W0Z028_9GAMM</name>
<dbReference type="GO" id="GO:0006574">
    <property type="term" value="P:L-valine catabolic process"/>
    <property type="evidence" value="ECO:0007669"/>
    <property type="project" value="UniProtKB-UniPathway"/>
</dbReference>
<dbReference type="PANTHER" id="PTHR22981:SF7">
    <property type="entry name" value="3-HYDROXYISOBUTYRATE DEHYDROGENASE, MITOCHONDRIAL"/>
    <property type="match status" value="1"/>
</dbReference>
<evidence type="ECO:0000256" key="3">
    <source>
        <dbReference type="ARBA" id="ARBA00023002"/>
    </source>
</evidence>
<comment type="similarity">
    <text evidence="1 6">Belongs to the HIBADH-related family.</text>
</comment>
<dbReference type="NCBIfam" id="TIGR01692">
    <property type="entry name" value="HIBADH"/>
    <property type="match status" value="1"/>
</dbReference>
<keyword evidence="2 6" id="KW-0101">Branched-chain amino acid catabolism</keyword>
<dbReference type="OrthoDB" id="9786703at2"/>
<dbReference type="GO" id="GO:0050661">
    <property type="term" value="F:NADP binding"/>
    <property type="evidence" value="ECO:0007669"/>
    <property type="project" value="InterPro"/>
</dbReference>
<evidence type="ECO:0000259" key="8">
    <source>
        <dbReference type="Pfam" id="PF14833"/>
    </source>
</evidence>
<evidence type="ECO:0000256" key="1">
    <source>
        <dbReference type="ARBA" id="ARBA00009080"/>
    </source>
</evidence>
<dbReference type="UniPathway" id="UPA00362"/>
<proteinExistence type="inferred from homology"/>
<dbReference type="InterPro" id="IPR013328">
    <property type="entry name" value="6PGD_dom2"/>
</dbReference>
<evidence type="ECO:0000259" key="7">
    <source>
        <dbReference type="Pfam" id="PF03446"/>
    </source>
</evidence>
<dbReference type="Gene3D" id="3.40.50.720">
    <property type="entry name" value="NAD(P)-binding Rossmann-like Domain"/>
    <property type="match status" value="1"/>
</dbReference>
<feature type="domain" description="6-phosphogluconate dehydrogenase NADP-binding" evidence="7">
    <location>
        <begin position="3"/>
        <end position="162"/>
    </location>
</feature>
<dbReference type="PIRSF" id="PIRSF000103">
    <property type="entry name" value="HIBADH"/>
    <property type="match status" value="1"/>
</dbReference>
<comment type="pathway">
    <text evidence="6">Amino-acid degradation; L-valine degradation.</text>
</comment>
<keyword evidence="4 6" id="KW-0520">NAD</keyword>
<dbReference type="AlphaFoldDB" id="A0A0W0Z028"/>
<keyword evidence="10" id="KW-1185">Reference proteome</keyword>
<dbReference type="EMBL" id="LNYW01000033">
    <property type="protein sequence ID" value="KTD62466.1"/>
    <property type="molecule type" value="Genomic_DNA"/>
</dbReference>